<evidence type="ECO:0000313" key="2">
    <source>
        <dbReference type="Proteomes" id="UP001467690"/>
    </source>
</evidence>
<proteinExistence type="predicted"/>
<organism evidence="1 2">
    <name type="scientific">Catenovulum sediminis</name>
    <dbReference type="NCBI Taxonomy" id="1740262"/>
    <lineage>
        <taxon>Bacteria</taxon>
        <taxon>Pseudomonadati</taxon>
        <taxon>Pseudomonadota</taxon>
        <taxon>Gammaproteobacteria</taxon>
        <taxon>Alteromonadales</taxon>
        <taxon>Alteromonadaceae</taxon>
        <taxon>Catenovulum</taxon>
    </lineage>
</organism>
<reference evidence="1 2" key="1">
    <citation type="submission" date="2024-06" db="EMBL/GenBank/DDBJ databases">
        <authorList>
            <person name="Chen R.Y."/>
        </authorList>
    </citation>
    <scope>NUCLEOTIDE SEQUENCE [LARGE SCALE GENOMIC DNA]</scope>
    <source>
        <strain evidence="1 2">D2</strain>
    </source>
</reference>
<comment type="caution">
    <text evidence="1">The sequence shown here is derived from an EMBL/GenBank/DDBJ whole genome shotgun (WGS) entry which is preliminary data.</text>
</comment>
<protein>
    <submittedName>
        <fullName evidence="1">Uncharacterized protein</fullName>
    </submittedName>
</protein>
<gene>
    <name evidence="1" type="ORF">ABS311_00020</name>
</gene>
<accession>A0ABV1RBH2</accession>
<dbReference type="RefSeq" id="WP_350400058.1">
    <property type="nucleotide sequence ID" value="NZ_JBELOE010000004.1"/>
</dbReference>
<dbReference type="EMBL" id="JBELOE010000004">
    <property type="protein sequence ID" value="MER2490277.1"/>
    <property type="molecule type" value="Genomic_DNA"/>
</dbReference>
<dbReference type="Proteomes" id="UP001467690">
    <property type="component" value="Unassembled WGS sequence"/>
</dbReference>
<evidence type="ECO:0000313" key="1">
    <source>
        <dbReference type="EMBL" id="MER2490277.1"/>
    </source>
</evidence>
<keyword evidence="2" id="KW-1185">Reference proteome</keyword>
<name>A0ABV1RBH2_9ALTE</name>
<sequence length="55" mass="6552">MKILQTTQYLSAEDAESIIQFLDDIREILIAHYGEEIRQHHRSRLKLEENGQKNE</sequence>